<dbReference type="RefSeq" id="WP_090105130.1">
    <property type="nucleotide sequence ID" value="NZ_FNIX01000031.1"/>
</dbReference>
<gene>
    <name evidence="2" type="ORF">SAMN05421507_13123</name>
</gene>
<evidence type="ECO:0000313" key="2">
    <source>
        <dbReference type="EMBL" id="SDP97462.1"/>
    </source>
</evidence>
<dbReference type="Gene3D" id="1.10.287.1060">
    <property type="entry name" value="ESAT-6-like"/>
    <property type="match status" value="1"/>
</dbReference>
<dbReference type="STRING" id="641025.SAMN05421507_13123"/>
<accession>A0A1H0X3H3</accession>
<protein>
    <recommendedName>
        <fullName evidence="1">ESAT-6-like protein</fullName>
    </recommendedName>
</protein>
<organism evidence="2 3">
    <name type="scientific">Lentzea jiangxiensis</name>
    <dbReference type="NCBI Taxonomy" id="641025"/>
    <lineage>
        <taxon>Bacteria</taxon>
        <taxon>Bacillati</taxon>
        <taxon>Actinomycetota</taxon>
        <taxon>Actinomycetes</taxon>
        <taxon>Pseudonocardiales</taxon>
        <taxon>Pseudonocardiaceae</taxon>
        <taxon>Lentzea</taxon>
    </lineage>
</organism>
<dbReference type="AlphaFoldDB" id="A0A1H0X3H3"/>
<dbReference type="SUPFAM" id="SSF140453">
    <property type="entry name" value="EsxAB dimer-like"/>
    <property type="match status" value="1"/>
</dbReference>
<evidence type="ECO:0000313" key="3">
    <source>
        <dbReference type="Proteomes" id="UP000199691"/>
    </source>
</evidence>
<dbReference type="OrthoDB" id="3387628at2"/>
<evidence type="ECO:0000256" key="1">
    <source>
        <dbReference type="RuleBase" id="RU362001"/>
    </source>
</evidence>
<dbReference type="Pfam" id="PF06013">
    <property type="entry name" value="WXG100"/>
    <property type="match status" value="1"/>
</dbReference>
<proteinExistence type="inferred from homology"/>
<name>A0A1H0X3H3_9PSEU</name>
<dbReference type="InterPro" id="IPR010310">
    <property type="entry name" value="T7SS_ESAT-6-like"/>
</dbReference>
<dbReference type="EMBL" id="FNIX01000031">
    <property type="protein sequence ID" value="SDP97462.1"/>
    <property type="molecule type" value="Genomic_DNA"/>
</dbReference>
<dbReference type="InterPro" id="IPR036689">
    <property type="entry name" value="ESAT-6-like_sf"/>
</dbReference>
<reference evidence="3" key="1">
    <citation type="submission" date="2016-10" db="EMBL/GenBank/DDBJ databases">
        <authorList>
            <person name="Varghese N."/>
            <person name="Submissions S."/>
        </authorList>
    </citation>
    <scope>NUCLEOTIDE SEQUENCE [LARGE SCALE GENOMIC DNA]</scope>
    <source>
        <strain evidence="3">CGMCC 4.6609</strain>
    </source>
</reference>
<dbReference type="Proteomes" id="UP000199691">
    <property type="component" value="Unassembled WGS sequence"/>
</dbReference>
<dbReference type="NCBIfam" id="TIGR03930">
    <property type="entry name" value="WXG100_ESAT6"/>
    <property type="match status" value="1"/>
</dbReference>
<comment type="similarity">
    <text evidence="1">Belongs to the WXG100 family.</text>
</comment>
<sequence length="99" mass="11111">MSLPEGFSVHSSIPEVANEMDRQTKLIRDALDELERLLTPMKATWTGEGATAYDSVQKQWDAASLNMANRFGVASQTMNEAFVHYKRVDNSTNNDFLSL</sequence>
<keyword evidence="3" id="KW-1185">Reference proteome</keyword>